<evidence type="ECO:0000256" key="4">
    <source>
        <dbReference type="SAM" id="MobiDB-lite"/>
    </source>
</evidence>
<dbReference type="RefSeq" id="WP_269607604.1">
    <property type="nucleotide sequence ID" value="NZ_JAPWIJ010000010.1"/>
</dbReference>
<feature type="region of interest" description="Disordered" evidence="4">
    <location>
        <begin position="336"/>
        <end position="577"/>
    </location>
</feature>
<dbReference type="EMBL" id="JAPWIJ010000010">
    <property type="protein sequence ID" value="MCZ4521182.1"/>
    <property type="molecule type" value="Genomic_DNA"/>
</dbReference>
<reference evidence="5" key="1">
    <citation type="submission" date="2022-12" db="EMBL/GenBank/DDBJ databases">
        <authorList>
            <person name="Krivoruchko A.V."/>
            <person name="Elkin A."/>
        </authorList>
    </citation>
    <scope>NUCLEOTIDE SEQUENCE</scope>
    <source>
        <strain evidence="5">IEGM 1391</strain>
    </source>
</reference>
<keyword evidence="1" id="KW-0547">Nucleotide-binding</keyword>
<keyword evidence="3" id="KW-0143">Chaperone</keyword>
<dbReference type="Proteomes" id="UP001081071">
    <property type="component" value="Unassembled WGS sequence"/>
</dbReference>
<evidence type="ECO:0000313" key="5">
    <source>
        <dbReference type="EMBL" id="MCZ4521182.1"/>
    </source>
</evidence>
<keyword evidence="6" id="KW-1185">Reference proteome</keyword>
<comment type="caution">
    <text evidence="5">The sequence shown here is derived from an EMBL/GenBank/DDBJ whole genome shotgun (WGS) entry which is preliminary data.</text>
</comment>
<gene>
    <name evidence="5" type="ORF">O4220_21935</name>
</gene>
<protein>
    <submittedName>
        <fullName evidence="5">Hsp70 family protein</fullName>
    </submittedName>
</protein>
<dbReference type="InterPro" id="IPR043129">
    <property type="entry name" value="ATPase_NBD"/>
</dbReference>
<dbReference type="Gene3D" id="3.30.420.40">
    <property type="match status" value="2"/>
</dbReference>
<dbReference type="PANTHER" id="PTHR42749:SF1">
    <property type="entry name" value="CELL SHAPE-DETERMINING PROTEIN MREB"/>
    <property type="match status" value="1"/>
</dbReference>
<feature type="compositionally biased region" description="Polar residues" evidence="4">
    <location>
        <begin position="513"/>
        <end position="523"/>
    </location>
</feature>
<dbReference type="Pfam" id="PF00012">
    <property type="entry name" value="HSP70"/>
    <property type="match status" value="1"/>
</dbReference>
<evidence type="ECO:0000256" key="2">
    <source>
        <dbReference type="ARBA" id="ARBA00022840"/>
    </source>
</evidence>
<evidence type="ECO:0000313" key="6">
    <source>
        <dbReference type="Proteomes" id="UP001081071"/>
    </source>
</evidence>
<dbReference type="Gene3D" id="3.90.640.10">
    <property type="entry name" value="Actin, Chain A, domain 4"/>
    <property type="match status" value="1"/>
</dbReference>
<evidence type="ECO:0000256" key="3">
    <source>
        <dbReference type="ARBA" id="ARBA00023186"/>
    </source>
</evidence>
<dbReference type="SUPFAM" id="SSF53067">
    <property type="entry name" value="Actin-like ATPase domain"/>
    <property type="match status" value="1"/>
</dbReference>
<organism evidence="5 6">
    <name type="scientific">Rhodococcus ruber</name>
    <dbReference type="NCBI Taxonomy" id="1830"/>
    <lineage>
        <taxon>Bacteria</taxon>
        <taxon>Bacillati</taxon>
        <taxon>Actinomycetota</taxon>
        <taxon>Actinomycetes</taxon>
        <taxon>Mycobacteriales</taxon>
        <taxon>Nocardiaceae</taxon>
        <taxon>Rhodococcus</taxon>
    </lineage>
</organism>
<keyword evidence="2" id="KW-0067">ATP-binding</keyword>
<dbReference type="InterPro" id="IPR013126">
    <property type="entry name" value="Hsp_70_fam"/>
</dbReference>
<sequence>MRVGVGVSTGSEVVCAALVTVDFDGSRTVEYRTVSADRQANTDMGELVTSAIELMASLIPGQRSPDAIAVTYRTEEHAAGIRGALTHTTRDVRLVPESAAAVAHLATTGLIDGYDTIALVDLGASGLSVTVTDRAAGTVSAHDRSAAVSGNALDALVKNLVQDMTRDNLRDDIRDDRGIGSARYRSIKEQLSREDEVRIERYSGVPLTVDRSAFETAASPLLREAALFVRRVFDESTHEPEVIVLIGGGAHIPLLASSMTDMFHARVIRLPEPDAVLAVGAAVVAASATDTDYPLVSAARRTAGRMSRYSGAIAAAVVAGGLVLAYGLQTMTPADDPSVSPAGSATNPVAGSGDSGRPVAEGYSPGDTSTSARSSADPVGPAATTVESTDSSSGLTTSTAPTTTPTLRPAPDLPRIEWPVGPPPESSSPEAGTGGTVVPPTPVTPEPTTPAPTTTAPVEPTDPGAGETPGTTTPSGPTELSPGPTPQPSAEAEPQSSVEPSGVEPSGVEPGTVQPTESITVPTTVVRGSDPTPELTPPPTVWSPPPPVSGQSVEPRTSQDTAAPRTSEPVPDVQPGT</sequence>
<feature type="compositionally biased region" description="Pro residues" evidence="4">
    <location>
        <begin position="439"/>
        <end position="450"/>
    </location>
</feature>
<dbReference type="PANTHER" id="PTHR42749">
    <property type="entry name" value="CELL SHAPE-DETERMINING PROTEIN MREB"/>
    <property type="match status" value="1"/>
</dbReference>
<proteinExistence type="predicted"/>
<name>A0ABT4MJL1_9NOCA</name>
<accession>A0ABT4MJL1</accession>
<feature type="compositionally biased region" description="Polar residues" evidence="4">
    <location>
        <begin position="550"/>
        <end position="561"/>
    </location>
</feature>
<feature type="compositionally biased region" description="Pro residues" evidence="4">
    <location>
        <begin position="534"/>
        <end position="548"/>
    </location>
</feature>
<feature type="compositionally biased region" description="Low complexity" evidence="4">
    <location>
        <begin position="451"/>
        <end position="482"/>
    </location>
</feature>
<feature type="compositionally biased region" description="Low complexity" evidence="4">
    <location>
        <begin position="388"/>
        <end position="410"/>
    </location>
</feature>
<evidence type="ECO:0000256" key="1">
    <source>
        <dbReference type="ARBA" id="ARBA00022741"/>
    </source>
</evidence>